<feature type="compositionally biased region" description="Low complexity" evidence="1">
    <location>
        <begin position="1"/>
        <end position="10"/>
    </location>
</feature>
<protein>
    <submittedName>
        <fullName evidence="2">Uncharacterized protein</fullName>
    </submittedName>
</protein>
<name>A0A194YQS6_SORBI</name>
<evidence type="ECO:0000313" key="2">
    <source>
        <dbReference type="EMBL" id="KXG30547.1"/>
    </source>
</evidence>
<dbReference type="Proteomes" id="UP000000768">
    <property type="component" value="Chromosome 4"/>
</dbReference>
<feature type="compositionally biased region" description="Pro residues" evidence="1">
    <location>
        <begin position="96"/>
        <end position="105"/>
    </location>
</feature>
<dbReference type="PANTHER" id="PTHR35737">
    <property type="entry name" value="CRYPTIC LOCI REGULATOR"/>
    <property type="match status" value="1"/>
</dbReference>
<gene>
    <name evidence="2" type="ORF">SORBI_3004G201900</name>
</gene>
<dbReference type="STRING" id="4558.A0A194YQS6"/>
<feature type="region of interest" description="Disordered" evidence="1">
    <location>
        <begin position="1"/>
        <end position="23"/>
    </location>
</feature>
<dbReference type="Gramene" id="KXG30547">
    <property type="protein sequence ID" value="KXG30547"/>
    <property type="gene ID" value="SORBI_3004G201900"/>
</dbReference>
<keyword evidence="3" id="KW-1185">Reference proteome</keyword>
<feature type="compositionally biased region" description="Basic and acidic residues" evidence="1">
    <location>
        <begin position="218"/>
        <end position="228"/>
    </location>
</feature>
<feature type="region of interest" description="Disordered" evidence="1">
    <location>
        <begin position="262"/>
        <end position="340"/>
    </location>
</feature>
<organism evidence="2 3">
    <name type="scientific">Sorghum bicolor</name>
    <name type="common">Sorghum</name>
    <name type="synonym">Sorghum vulgare</name>
    <dbReference type="NCBI Taxonomy" id="4558"/>
    <lineage>
        <taxon>Eukaryota</taxon>
        <taxon>Viridiplantae</taxon>
        <taxon>Streptophyta</taxon>
        <taxon>Embryophyta</taxon>
        <taxon>Tracheophyta</taxon>
        <taxon>Spermatophyta</taxon>
        <taxon>Magnoliopsida</taxon>
        <taxon>Liliopsida</taxon>
        <taxon>Poales</taxon>
        <taxon>Poaceae</taxon>
        <taxon>PACMAD clade</taxon>
        <taxon>Panicoideae</taxon>
        <taxon>Andropogonodae</taxon>
        <taxon>Andropogoneae</taxon>
        <taxon>Sorghinae</taxon>
        <taxon>Sorghum</taxon>
    </lineage>
</organism>
<dbReference type="PANTHER" id="PTHR35737:SF1">
    <property type="entry name" value="CRYPTIC LOCI REGULATOR"/>
    <property type="match status" value="1"/>
</dbReference>
<reference evidence="3" key="2">
    <citation type="journal article" date="2018" name="Plant J.">
        <title>The Sorghum bicolor reference genome: improved assembly, gene annotations, a transcriptome atlas, and signatures of genome organization.</title>
        <authorList>
            <person name="McCormick R.F."/>
            <person name="Truong S.K."/>
            <person name="Sreedasyam A."/>
            <person name="Jenkins J."/>
            <person name="Shu S."/>
            <person name="Sims D."/>
            <person name="Kennedy M."/>
            <person name="Amirebrahimi M."/>
            <person name="Weers B.D."/>
            <person name="McKinley B."/>
            <person name="Mattison A."/>
            <person name="Morishige D.T."/>
            <person name="Grimwood J."/>
            <person name="Schmutz J."/>
            <person name="Mullet J.E."/>
        </authorList>
    </citation>
    <scope>NUCLEOTIDE SEQUENCE [LARGE SCALE GENOMIC DNA]</scope>
    <source>
        <strain evidence="3">cv. BTx623</strain>
    </source>
</reference>
<feature type="compositionally biased region" description="Gly residues" evidence="1">
    <location>
        <begin position="11"/>
        <end position="20"/>
    </location>
</feature>
<feature type="region of interest" description="Disordered" evidence="1">
    <location>
        <begin position="96"/>
        <end position="117"/>
    </location>
</feature>
<reference evidence="2 3" key="1">
    <citation type="journal article" date="2009" name="Nature">
        <title>The Sorghum bicolor genome and the diversification of grasses.</title>
        <authorList>
            <person name="Paterson A.H."/>
            <person name="Bowers J.E."/>
            <person name="Bruggmann R."/>
            <person name="Dubchak I."/>
            <person name="Grimwood J."/>
            <person name="Gundlach H."/>
            <person name="Haberer G."/>
            <person name="Hellsten U."/>
            <person name="Mitros T."/>
            <person name="Poliakov A."/>
            <person name="Schmutz J."/>
            <person name="Spannagl M."/>
            <person name="Tang H."/>
            <person name="Wang X."/>
            <person name="Wicker T."/>
            <person name="Bharti A.K."/>
            <person name="Chapman J."/>
            <person name="Feltus F.A."/>
            <person name="Gowik U."/>
            <person name="Grigoriev I.V."/>
            <person name="Lyons E."/>
            <person name="Maher C.A."/>
            <person name="Martis M."/>
            <person name="Narechania A."/>
            <person name="Otillar R.P."/>
            <person name="Penning B.W."/>
            <person name="Salamov A.A."/>
            <person name="Wang Y."/>
            <person name="Zhang L."/>
            <person name="Carpita N.C."/>
            <person name="Freeling M."/>
            <person name="Gingle A.R."/>
            <person name="Hash C.T."/>
            <person name="Keller B."/>
            <person name="Klein P."/>
            <person name="Kresovich S."/>
            <person name="McCann M.C."/>
            <person name="Ming R."/>
            <person name="Peterson D.G."/>
            <person name="Mehboob-ur-Rahman"/>
            <person name="Ware D."/>
            <person name="Westhoff P."/>
            <person name="Mayer K.F."/>
            <person name="Messing J."/>
            <person name="Rokhsar D.S."/>
        </authorList>
    </citation>
    <scope>NUCLEOTIDE SEQUENCE [LARGE SCALE GENOMIC DNA]</scope>
    <source>
        <strain evidence="3">cv. BTx623</strain>
    </source>
</reference>
<sequence>MPAASEAVGAPSGGVGGGGDVEQEYEIRNDEGFVYKVARGVHLDSAPSSSTQLAAGRDPKAVGLRRRRRALLRLRDKRLRDLARWEALASELIAPLPAPQPPAPSLPSSSQPDAAAAAAAASSSSILDDLLAQVDTQAEFLKKARQWCDEVNALCDDPEPAIFDSCVPPLWGANPKELMEGLCSPEEKTAYSMWCGNPKELIEGLCSPGEKTAYGKNGRQEASRESKMKKVSIKKQKMARDLPPILTESRKKKRVINLSCSNNVAPQGSVEPKRKKAYRSKSTAPGTPGSATRRKAESTPGSATRRKVESTPARAPDIVCSPGPLTRRRAAAKNESPAGS</sequence>
<evidence type="ECO:0000313" key="3">
    <source>
        <dbReference type="Proteomes" id="UP000000768"/>
    </source>
</evidence>
<dbReference type="eggNOG" id="ENOG502S2NI">
    <property type="taxonomic scope" value="Eukaryota"/>
</dbReference>
<feature type="region of interest" description="Disordered" evidence="1">
    <location>
        <begin position="212"/>
        <end position="241"/>
    </location>
</feature>
<dbReference type="OrthoDB" id="1930051at2759"/>
<feature type="compositionally biased region" description="Low complexity" evidence="1">
    <location>
        <begin position="106"/>
        <end position="117"/>
    </location>
</feature>
<dbReference type="InParanoid" id="A0A194YQS6"/>
<evidence type="ECO:0000256" key="1">
    <source>
        <dbReference type="SAM" id="MobiDB-lite"/>
    </source>
</evidence>
<proteinExistence type="predicted"/>
<accession>A0A194YQS6</accession>
<dbReference type="OMA" id="EANSICD"/>
<dbReference type="AlphaFoldDB" id="A0A194YQS6"/>
<dbReference type="EMBL" id="CM000763">
    <property type="protein sequence ID" value="KXG30547.1"/>
    <property type="molecule type" value="Genomic_DNA"/>
</dbReference>